<dbReference type="Proteomes" id="UP000503440">
    <property type="component" value="Chromosome"/>
</dbReference>
<evidence type="ECO:0000313" key="2">
    <source>
        <dbReference type="EMBL" id="QIC69778.1"/>
    </source>
</evidence>
<evidence type="ECO:0000259" key="1">
    <source>
        <dbReference type="Pfam" id="PF18757"/>
    </source>
</evidence>
<feature type="domain" description="Nucleotide modification associated" evidence="1">
    <location>
        <begin position="2"/>
        <end position="180"/>
    </location>
</feature>
<gene>
    <name evidence="2" type="ORF">FSC09_04860</name>
</gene>
<reference evidence="2 3" key="1">
    <citation type="submission" date="2019-09" db="EMBL/GenBank/DDBJ databases">
        <title>Non-baumannii Acinetobacter spp. carrying blaNDM-1 isolated in China.</title>
        <authorList>
            <person name="Cui C."/>
            <person name="Chen C."/>
            <person name="Sun J."/>
            <person name="Liu Y."/>
        </authorList>
    </citation>
    <scope>NUCLEOTIDE SEQUENCE [LARGE SCALE GENOMIC DNA]</scope>
    <source>
        <strain evidence="2 3">B18</strain>
    </source>
</reference>
<dbReference type="Pfam" id="PF18757">
    <property type="entry name" value="Nmad5"/>
    <property type="match status" value="1"/>
</dbReference>
<sequence length="186" mass="20949">MSRLTKQLREKMLAEVLDHAFAEKQKQATSELILAGEKIYLDVYGDHLEAMSSLPKGWLQKSSNLSVAIAGQRHSVDHGKSKLIGYDHYGKWQSAKLYVGDEQVAIDYLKANEKVQDLKDQRSNMCREVNAVLESVHTFKKLWEVWPECKSLLEKFEQKPAIAILPAVQVHRLNAALGLPVGEVPA</sequence>
<dbReference type="EMBL" id="CP044455">
    <property type="protein sequence ID" value="QIC69778.1"/>
    <property type="molecule type" value="Genomic_DNA"/>
</dbReference>
<evidence type="ECO:0000313" key="3">
    <source>
        <dbReference type="Proteomes" id="UP000503440"/>
    </source>
</evidence>
<accession>A0A6C0Y0W9</accession>
<dbReference type="AlphaFoldDB" id="A0A6C0Y0W9"/>
<dbReference type="InterPro" id="IPR040835">
    <property type="entry name" value="Nmad5"/>
</dbReference>
<dbReference type="RefSeq" id="WP_163145618.1">
    <property type="nucleotide sequence ID" value="NZ_CP044455.1"/>
</dbReference>
<organism evidence="2 3">
    <name type="scientific">Acinetobacter indicus</name>
    <dbReference type="NCBI Taxonomy" id="756892"/>
    <lineage>
        <taxon>Bacteria</taxon>
        <taxon>Pseudomonadati</taxon>
        <taxon>Pseudomonadota</taxon>
        <taxon>Gammaproteobacteria</taxon>
        <taxon>Moraxellales</taxon>
        <taxon>Moraxellaceae</taxon>
        <taxon>Acinetobacter</taxon>
    </lineage>
</organism>
<protein>
    <recommendedName>
        <fullName evidence="1">Nucleotide modification associated domain-containing protein</fullName>
    </recommendedName>
</protein>
<name>A0A6C0Y0W9_9GAMM</name>
<proteinExistence type="predicted"/>